<comment type="caution">
    <text evidence="3">The sequence shown here is derived from an EMBL/GenBank/DDBJ whole genome shotgun (WGS) entry which is preliminary data.</text>
</comment>
<dbReference type="EMBL" id="NWSH01000591">
    <property type="protein sequence ID" value="PCG75469.1"/>
    <property type="molecule type" value="Genomic_DNA"/>
</dbReference>
<protein>
    <recommendedName>
        <fullName evidence="1">oleoyl-[acyl-carrier-protein] hydrolase</fullName>
        <ecNumber evidence="1">3.1.2.14</ecNumber>
    </recommendedName>
</protein>
<dbReference type="InterPro" id="IPR001031">
    <property type="entry name" value="Thioesterase"/>
</dbReference>
<dbReference type="EC" id="3.1.2.14" evidence="1"/>
<evidence type="ECO:0000256" key="1">
    <source>
        <dbReference type="ARBA" id="ARBA00012480"/>
    </source>
</evidence>
<dbReference type="STRING" id="7102.A0A2A4JUJ4"/>
<dbReference type="InterPro" id="IPR029058">
    <property type="entry name" value="AB_hydrolase_fold"/>
</dbReference>
<gene>
    <name evidence="3" type="ORF">B5V51_11632</name>
</gene>
<name>A0A2A4JUJ4_HELVI</name>
<evidence type="ECO:0000313" key="3">
    <source>
        <dbReference type="EMBL" id="PCG75469.1"/>
    </source>
</evidence>
<dbReference type="SUPFAM" id="SSF53474">
    <property type="entry name" value="alpha/beta-Hydrolases"/>
    <property type="match status" value="1"/>
</dbReference>
<proteinExistence type="predicted"/>
<sequence length="200" mass="22831">MKKKFQPKSNFYILGYSFGINVALELAGLLEKEGCLGTVYCLDSSPDALRVQLDAYLGPLTDNQLQNSIVEHMYRLMTGTDSEELKNDLKNLDSWSEKRRIERRIMEAKHYEPKFKLQSELVLIKGIPHPKAKPLPEDYNLSKYTTKPVKVIQIESDHATAPYDSRVSNIVNKFLDSDLLSKFEKEVLCDSYLVESVPVA</sequence>
<dbReference type="GO" id="GO:0016297">
    <property type="term" value="F:fatty acyl-[ACP] hydrolase activity"/>
    <property type="evidence" value="ECO:0007669"/>
    <property type="project" value="UniProtKB-EC"/>
</dbReference>
<dbReference type="Pfam" id="PF00975">
    <property type="entry name" value="Thioesterase"/>
    <property type="match status" value="1"/>
</dbReference>
<dbReference type="AlphaFoldDB" id="A0A2A4JUJ4"/>
<organism evidence="3">
    <name type="scientific">Heliothis virescens</name>
    <name type="common">Tobacco budworm moth</name>
    <dbReference type="NCBI Taxonomy" id="7102"/>
    <lineage>
        <taxon>Eukaryota</taxon>
        <taxon>Metazoa</taxon>
        <taxon>Ecdysozoa</taxon>
        <taxon>Arthropoda</taxon>
        <taxon>Hexapoda</taxon>
        <taxon>Insecta</taxon>
        <taxon>Pterygota</taxon>
        <taxon>Neoptera</taxon>
        <taxon>Endopterygota</taxon>
        <taxon>Lepidoptera</taxon>
        <taxon>Glossata</taxon>
        <taxon>Ditrysia</taxon>
        <taxon>Noctuoidea</taxon>
        <taxon>Noctuidae</taxon>
        <taxon>Heliothinae</taxon>
        <taxon>Heliothis</taxon>
    </lineage>
</organism>
<accession>A0A2A4JUJ4</accession>
<evidence type="ECO:0000259" key="2">
    <source>
        <dbReference type="Pfam" id="PF00975"/>
    </source>
</evidence>
<feature type="domain" description="Thioesterase" evidence="2">
    <location>
        <begin position="3"/>
        <end position="173"/>
    </location>
</feature>
<reference evidence="3" key="1">
    <citation type="submission" date="2017-09" db="EMBL/GenBank/DDBJ databases">
        <title>Contemporary evolution of a Lepidopteran species, Heliothis virescens, in response to modern agricultural practices.</title>
        <authorList>
            <person name="Fritz M.L."/>
            <person name="Deyonke A.M."/>
            <person name="Papanicolaou A."/>
            <person name="Micinski S."/>
            <person name="Westbrook J."/>
            <person name="Gould F."/>
        </authorList>
    </citation>
    <scope>NUCLEOTIDE SEQUENCE [LARGE SCALE GENOMIC DNA]</scope>
    <source>
        <strain evidence="3">HvINT-</strain>
        <tissue evidence="3">Whole body</tissue>
    </source>
</reference>
<dbReference type="Gene3D" id="3.40.50.1820">
    <property type="entry name" value="alpha/beta hydrolase"/>
    <property type="match status" value="1"/>
</dbReference>